<evidence type="ECO:0000313" key="2">
    <source>
        <dbReference type="Proteomes" id="UP000218238"/>
    </source>
</evidence>
<dbReference type="Proteomes" id="UP000218238">
    <property type="component" value="Unassembled WGS sequence"/>
</dbReference>
<accession>A0A2A2TN42</accession>
<evidence type="ECO:0000313" key="1">
    <source>
        <dbReference type="EMBL" id="PAX59873.1"/>
    </source>
</evidence>
<keyword evidence="2" id="KW-1185">Reference proteome</keyword>
<reference evidence="1 2" key="1">
    <citation type="submission" date="2017-08" db="EMBL/GenBank/DDBJ databases">
        <title>Draft genome sequence of filamentous cyanobacterium Calothrix elsteri CCALA 953.</title>
        <authorList>
            <person name="Gagunashvili A.N."/>
            <person name="Elster J."/>
            <person name="Andresson O.S."/>
        </authorList>
    </citation>
    <scope>NUCLEOTIDE SEQUENCE [LARGE SCALE GENOMIC DNA]</scope>
    <source>
        <strain evidence="1 2">CCALA 953</strain>
    </source>
</reference>
<sequence>MTEENRRVQLNIRFDHRSELLDDVKNFCTVNKVKLVDFVGDALDEKLQRELTMTQVREPGTNELIAIAIAPILERLSDLEITLLNLPKNETVNNFAAVEPQKTPKSDSAQNLEQLRDRILMECQPNDRRKVKKALNQFINSLS</sequence>
<comment type="caution">
    <text evidence="1">The sequence shown here is derived from an EMBL/GenBank/DDBJ whole genome shotgun (WGS) entry which is preliminary data.</text>
</comment>
<dbReference type="EMBL" id="NTFS01000032">
    <property type="protein sequence ID" value="PAX59873.1"/>
    <property type="molecule type" value="Genomic_DNA"/>
</dbReference>
<protein>
    <submittedName>
        <fullName evidence="1">Uncharacterized protein</fullName>
    </submittedName>
</protein>
<proteinExistence type="predicted"/>
<name>A0A2A2TN42_9CYAN</name>
<dbReference type="AlphaFoldDB" id="A0A2A2TN42"/>
<organism evidence="1 2">
    <name type="scientific">Brunnivagina elsteri CCALA 953</name>
    <dbReference type="NCBI Taxonomy" id="987040"/>
    <lineage>
        <taxon>Bacteria</taxon>
        <taxon>Bacillati</taxon>
        <taxon>Cyanobacteriota</taxon>
        <taxon>Cyanophyceae</taxon>
        <taxon>Nostocales</taxon>
        <taxon>Calotrichaceae</taxon>
        <taxon>Brunnivagina</taxon>
    </lineage>
</organism>
<dbReference type="RefSeq" id="WP_095720613.1">
    <property type="nucleotide sequence ID" value="NZ_NTFS01000032.1"/>
</dbReference>
<gene>
    <name evidence="1" type="ORF">CK510_04805</name>
</gene>